<evidence type="ECO:0000256" key="4">
    <source>
        <dbReference type="ARBA" id="ARBA00023136"/>
    </source>
</evidence>
<sequence length="363" mass="39658">MAGSGSKPVDTGTKGPTMMAVMWSLTTIATFLVVARLCVRQRLLRNFGLDDWLIGVSMIFGLIFVATASVSVAHGYGQHTVNLSIEATEKSLFWNMISFIFGIISFAVPKLAVAALLHRILNPTMVQRIIMWTLVSMVAAIGLANILIYVTMCTPPQGLWKPTMVLAGEAKCRDIWILIDFATFNGAFSAFVDLYLAIYPGYIMFHLQMSLRKKIALTAALGLGSVAAATAMVKCAQIKGLANQADGTYATVPLVIWTNVEADVVVIAACIPTLQPVLEIILRKFKLVSTGKSNYQSGSYQQSKSYGNQSGSRPLPSKRSTPFSRADSQESILDRAQLQITRTDEVQVEYEMHTPKQANRPPV</sequence>
<comment type="similarity">
    <text evidence="5">Belongs to the SAT4 family.</text>
</comment>
<dbReference type="Proteomes" id="UP001146351">
    <property type="component" value="Unassembled WGS sequence"/>
</dbReference>
<reference evidence="9" key="1">
    <citation type="submission" date="2022-11" db="EMBL/GenBank/DDBJ databases">
        <authorList>
            <person name="Petersen C."/>
        </authorList>
    </citation>
    <scope>NUCLEOTIDE SEQUENCE</scope>
    <source>
        <strain evidence="9">IBT 21917</strain>
    </source>
</reference>
<evidence type="ECO:0000313" key="9">
    <source>
        <dbReference type="EMBL" id="KAJ5161242.1"/>
    </source>
</evidence>
<name>A0A9W9HYB8_9EURO</name>
<feature type="transmembrane region" description="Helical" evidence="7">
    <location>
        <begin position="129"/>
        <end position="152"/>
    </location>
</feature>
<evidence type="ECO:0000256" key="7">
    <source>
        <dbReference type="SAM" id="Phobius"/>
    </source>
</evidence>
<dbReference type="EMBL" id="JAPQKO010000005">
    <property type="protein sequence ID" value="KAJ5161242.1"/>
    <property type="molecule type" value="Genomic_DNA"/>
</dbReference>
<evidence type="ECO:0000256" key="3">
    <source>
        <dbReference type="ARBA" id="ARBA00022989"/>
    </source>
</evidence>
<evidence type="ECO:0000256" key="5">
    <source>
        <dbReference type="ARBA" id="ARBA00038359"/>
    </source>
</evidence>
<dbReference type="InterPro" id="IPR052337">
    <property type="entry name" value="SAT4-like"/>
</dbReference>
<dbReference type="InterPro" id="IPR049326">
    <property type="entry name" value="Rhodopsin_dom_fungi"/>
</dbReference>
<dbReference type="OrthoDB" id="5417887at2759"/>
<protein>
    <recommendedName>
        <fullName evidence="8">Rhodopsin domain-containing protein</fullName>
    </recommendedName>
</protein>
<comment type="subcellular location">
    <subcellularLocation>
        <location evidence="1">Membrane</location>
        <topology evidence="1">Multi-pass membrane protein</topology>
    </subcellularLocation>
</comment>
<evidence type="ECO:0000259" key="8">
    <source>
        <dbReference type="Pfam" id="PF20684"/>
    </source>
</evidence>
<dbReference type="PANTHER" id="PTHR33048:SF155">
    <property type="entry name" value="INTEGRAL MEMBRANE PROTEIN"/>
    <property type="match status" value="1"/>
</dbReference>
<keyword evidence="10" id="KW-1185">Reference proteome</keyword>
<comment type="caution">
    <text evidence="9">The sequence shown here is derived from an EMBL/GenBank/DDBJ whole genome shotgun (WGS) entry which is preliminary data.</text>
</comment>
<evidence type="ECO:0000256" key="6">
    <source>
        <dbReference type="SAM" id="MobiDB-lite"/>
    </source>
</evidence>
<evidence type="ECO:0000256" key="2">
    <source>
        <dbReference type="ARBA" id="ARBA00022692"/>
    </source>
</evidence>
<keyword evidence="3 7" id="KW-1133">Transmembrane helix</keyword>
<feature type="transmembrane region" description="Helical" evidence="7">
    <location>
        <begin position="51"/>
        <end position="72"/>
    </location>
</feature>
<dbReference type="GO" id="GO:0016020">
    <property type="term" value="C:membrane"/>
    <property type="evidence" value="ECO:0007669"/>
    <property type="project" value="UniProtKB-SubCell"/>
</dbReference>
<accession>A0A9W9HYB8</accession>
<evidence type="ECO:0000256" key="1">
    <source>
        <dbReference type="ARBA" id="ARBA00004141"/>
    </source>
</evidence>
<feature type="region of interest" description="Disordered" evidence="6">
    <location>
        <begin position="344"/>
        <end position="363"/>
    </location>
</feature>
<dbReference type="PANTHER" id="PTHR33048">
    <property type="entry name" value="PTH11-LIKE INTEGRAL MEMBRANE PROTEIN (AFU_ORTHOLOGUE AFUA_5G11245)"/>
    <property type="match status" value="1"/>
</dbReference>
<feature type="region of interest" description="Disordered" evidence="6">
    <location>
        <begin position="294"/>
        <end position="335"/>
    </location>
</feature>
<keyword evidence="4 7" id="KW-0472">Membrane</keyword>
<evidence type="ECO:0000313" key="10">
    <source>
        <dbReference type="Proteomes" id="UP001146351"/>
    </source>
</evidence>
<proteinExistence type="inferred from homology"/>
<feature type="compositionally biased region" description="Basic and acidic residues" evidence="6">
    <location>
        <begin position="344"/>
        <end position="354"/>
    </location>
</feature>
<feature type="transmembrane region" description="Helical" evidence="7">
    <location>
        <begin position="92"/>
        <end position="117"/>
    </location>
</feature>
<feature type="transmembrane region" description="Helical" evidence="7">
    <location>
        <begin position="20"/>
        <end position="39"/>
    </location>
</feature>
<feature type="transmembrane region" description="Helical" evidence="7">
    <location>
        <begin position="215"/>
        <end position="233"/>
    </location>
</feature>
<feature type="domain" description="Rhodopsin" evidence="8">
    <location>
        <begin position="35"/>
        <end position="279"/>
    </location>
</feature>
<dbReference type="Pfam" id="PF20684">
    <property type="entry name" value="Fung_rhodopsin"/>
    <property type="match status" value="1"/>
</dbReference>
<dbReference type="AlphaFoldDB" id="A0A9W9HYB8"/>
<keyword evidence="2 7" id="KW-0812">Transmembrane</keyword>
<gene>
    <name evidence="9" type="ORF">N7492_006634</name>
</gene>
<feature type="transmembrane region" description="Helical" evidence="7">
    <location>
        <begin position="175"/>
        <end position="203"/>
    </location>
</feature>
<reference evidence="9" key="2">
    <citation type="journal article" date="2023" name="IMA Fungus">
        <title>Comparative genomic study of the Penicillium genus elucidates a diverse pangenome and 15 lateral gene transfer events.</title>
        <authorList>
            <person name="Petersen C."/>
            <person name="Sorensen T."/>
            <person name="Nielsen M.R."/>
            <person name="Sondergaard T.E."/>
            <person name="Sorensen J.L."/>
            <person name="Fitzpatrick D.A."/>
            <person name="Frisvad J.C."/>
            <person name="Nielsen K.L."/>
        </authorList>
    </citation>
    <scope>NUCLEOTIDE SEQUENCE</scope>
    <source>
        <strain evidence="9">IBT 21917</strain>
    </source>
</reference>
<organism evidence="9 10">
    <name type="scientific">Penicillium capsulatum</name>
    <dbReference type="NCBI Taxonomy" id="69766"/>
    <lineage>
        <taxon>Eukaryota</taxon>
        <taxon>Fungi</taxon>
        <taxon>Dikarya</taxon>
        <taxon>Ascomycota</taxon>
        <taxon>Pezizomycotina</taxon>
        <taxon>Eurotiomycetes</taxon>
        <taxon>Eurotiomycetidae</taxon>
        <taxon>Eurotiales</taxon>
        <taxon>Aspergillaceae</taxon>
        <taxon>Penicillium</taxon>
    </lineage>
</organism>
<feature type="compositionally biased region" description="Low complexity" evidence="6">
    <location>
        <begin position="294"/>
        <end position="312"/>
    </location>
</feature>